<reference evidence="1" key="1">
    <citation type="journal article" date="2007" name="Science">
        <title>The Fusarium graminearum genome reveals a link between localized polymorphism and pathogen specialization.</title>
        <authorList>
            <person name="Cuomo C.A."/>
            <person name="Gueldener U."/>
            <person name="Xu J.-R."/>
            <person name="Trail F."/>
            <person name="Turgeon B.G."/>
            <person name="Di Pietro A."/>
            <person name="Walton J.D."/>
            <person name="Ma L.-J."/>
            <person name="Baker S.E."/>
            <person name="Rep M."/>
            <person name="Adam G."/>
            <person name="Antoniw J."/>
            <person name="Baldwin T."/>
            <person name="Calvo S.E."/>
            <person name="Chang Y.-L."/>
            <person name="DeCaprio D."/>
            <person name="Gale L.R."/>
            <person name="Gnerre S."/>
            <person name="Goswami R.S."/>
            <person name="Hammond-Kosack K."/>
            <person name="Harris L.J."/>
            <person name="Hilburn K."/>
            <person name="Kennell J.C."/>
            <person name="Kroken S."/>
            <person name="Magnuson J.K."/>
            <person name="Mannhaupt G."/>
            <person name="Mauceli E.W."/>
            <person name="Mewes H.-W."/>
            <person name="Mitterbauer R."/>
            <person name="Muehlbauer G."/>
            <person name="Muensterkoetter M."/>
            <person name="Nelson D."/>
            <person name="O'Donnell K."/>
            <person name="Ouellet T."/>
            <person name="Qi W."/>
            <person name="Quesneville H."/>
            <person name="Roncero M.I.G."/>
            <person name="Seong K.-Y."/>
            <person name="Tetko I.V."/>
            <person name="Urban M."/>
            <person name="Waalwijk C."/>
            <person name="Ward T.J."/>
            <person name="Yao J."/>
            <person name="Birren B.W."/>
            <person name="Kistler H.C."/>
        </authorList>
    </citation>
    <scope>NUCLEOTIDE SEQUENCE [LARGE SCALE GENOMIC DNA]</scope>
    <source>
        <strain evidence="1">PH-1 / ATCC MYA-4620 / FGSC 9075 / NRRL 31084</strain>
    </source>
</reference>
<dbReference type="PANTHER" id="PTHR37450">
    <property type="entry name" value="CIPC PROTEIN"/>
    <property type="match status" value="1"/>
</dbReference>
<dbReference type="EnsemblFungi" id="CEF77745">
    <property type="protein sequence ID" value="CEF77745"/>
    <property type="gene ID" value="FGRRES_03028_M"/>
</dbReference>
<dbReference type="Pfam" id="PF12585">
    <property type="entry name" value="DUF3759"/>
    <property type="match status" value="1"/>
</dbReference>
<reference evidence="1" key="3">
    <citation type="submission" date="2017-01" db="UniProtKB">
        <authorList>
            <consortium name="EnsemblFungi"/>
        </authorList>
    </citation>
    <scope>IDENTIFICATION</scope>
    <source>
        <strain evidence="1">PH-1 / ATCC MYA-4620 / FGSC 9075 / NRRL 31084</strain>
    </source>
</reference>
<gene>
    <name evidence="1" type="primary">FG03028.1</name>
</gene>
<dbReference type="PANTHER" id="PTHR37450:SF1">
    <property type="entry name" value="CIPC PROTEIN"/>
    <property type="match status" value="1"/>
</dbReference>
<proteinExistence type="predicted"/>
<accession>A0A098DH10</accession>
<reference evidence="1" key="2">
    <citation type="journal article" date="2010" name="Nature">
        <title>Comparative genomics reveals mobile pathogenicity chromosomes in Fusarium.</title>
        <authorList>
            <person name="Ma L.J."/>
            <person name="van der Does H.C."/>
            <person name="Borkovich K.A."/>
            <person name="Coleman J.J."/>
            <person name="Daboussi M.J."/>
            <person name="Di Pietro A."/>
            <person name="Dufresne M."/>
            <person name="Freitag M."/>
            <person name="Grabherr M."/>
            <person name="Henrissat B."/>
            <person name="Houterman P.M."/>
            <person name="Kang S."/>
            <person name="Shim W.B."/>
            <person name="Woloshuk C."/>
            <person name="Xie X."/>
            <person name="Xu J.R."/>
            <person name="Antoniw J."/>
            <person name="Baker S.E."/>
            <person name="Bluhm B.H."/>
            <person name="Breakspear A."/>
            <person name="Brown D.W."/>
            <person name="Butchko R.A."/>
            <person name="Chapman S."/>
            <person name="Coulson R."/>
            <person name="Coutinho P.M."/>
            <person name="Danchin E.G."/>
            <person name="Diener A."/>
            <person name="Gale L.R."/>
            <person name="Gardiner D.M."/>
            <person name="Goff S."/>
            <person name="Hammond-Kosack K.E."/>
            <person name="Hilburn K."/>
            <person name="Hua-Van A."/>
            <person name="Jonkers W."/>
            <person name="Kazan K."/>
            <person name="Kodira C.D."/>
            <person name="Koehrsen M."/>
            <person name="Kumar L."/>
            <person name="Lee Y.H."/>
            <person name="Li L."/>
            <person name="Manners J.M."/>
            <person name="Miranda-Saavedra D."/>
            <person name="Mukherjee M."/>
            <person name="Park G."/>
            <person name="Park J."/>
            <person name="Park S.Y."/>
            <person name="Proctor R.H."/>
            <person name="Regev A."/>
            <person name="Ruiz-Roldan M.C."/>
            <person name="Sain D."/>
            <person name="Sakthikumar S."/>
            <person name="Sykes S."/>
            <person name="Schwartz D.C."/>
            <person name="Turgeon B.G."/>
            <person name="Wapinski I."/>
            <person name="Yoder O."/>
            <person name="Young S."/>
            <person name="Zeng Q."/>
            <person name="Zhou S."/>
            <person name="Galagan J."/>
            <person name="Cuomo C.A."/>
            <person name="Kistler H.C."/>
            <person name="Rep M."/>
        </authorList>
    </citation>
    <scope>GENOME REANNOTATION</scope>
    <source>
        <strain evidence="1">PH-1 / ATCC MYA-4620 / FGSC 9075 / NRRL 31084</strain>
    </source>
</reference>
<dbReference type="InterPro" id="IPR022234">
    <property type="entry name" value="DUF3759"/>
</dbReference>
<accession>A0A0E0S2M0</accession>
<sequence length="158" mass="17652">MLDPSKYKVLALRALQSSESSTHISVSQSKPTLSIKLLYNLYNSNTTSTIFIMGWFSDDSNPAQAYEQVTQRPHEAEWSHELIGGAAAYEAAKAYEDHVARNGQPDSHAKAKEILAGFVGAFVDREVETRGLDFIDAEKAKRHGRDHVEEQLTVDSWQ</sequence>
<name>A0A098DH10_GIBZE</name>
<organism evidence="1">
    <name type="scientific">Gibberella zeae (strain ATCC MYA-4620 / CBS 123657 / FGSC 9075 / NRRL 31084 / PH-1)</name>
    <name type="common">Wheat head blight fungus</name>
    <name type="synonym">Fusarium graminearum</name>
    <dbReference type="NCBI Taxonomy" id="229533"/>
    <lineage>
        <taxon>Eukaryota</taxon>
        <taxon>Fungi</taxon>
        <taxon>Dikarya</taxon>
        <taxon>Ascomycota</taxon>
        <taxon>Pezizomycotina</taxon>
        <taxon>Sordariomycetes</taxon>
        <taxon>Hypocreomycetidae</taxon>
        <taxon>Hypocreales</taxon>
        <taxon>Nectriaceae</taxon>
        <taxon>Fusarium</taxon>
    </lineage>
</organism>
<evidence type="ECO:0000313" key="1">
    <source>
        <dbReference type="EnsemblFungi" id="CEF77745"/>
    </source>
</evidence>
<protein>
    <submittedName>
        <fullName evidence="1">Uncharacterized protein</fullName>
    </submittedName>
</protein>
<dbReference type="EMBL" id="HG970333">
    <property type="status" value="NOT_ANNOTATED_CDS"/>
    <property type="molecule type" value="Genomic_DNA"/>
</dbReference>
<dbReference type="AlphaFoldDB" id="A0A098DH10"/>